<dbReference type="RefSeq" id="XP_050468315.1">
    <property type="nucleotide sequence ID" value="XM_050612387.1"/>
</dbReference>
<sequence length="32" mass="3577">MLHLSRARGHFAAAEAENVLGIESEVLSRWEP</sequence>
<name>C8VJS3_EMENI</name>
<dbReference type="AlphaFoldDB" id="C8VJS3"/>
<evidence type="ECO:0000313" key="2">
    <source>
        <dbReference type="Proteomes" id="UP000000560"/>
    </source>
</evidence>
<gene>
    <name evidence="1" type="ORF">ANIA_11645</name>
</gene>
<reference evidence="2" key="1">
    <citation type="journal article" date="2005" name="Nature">
        <title>Sequencing of Aspergillus nidulans and comparative analysis with A. fumigatus and A. oryzae.</title>
        <authorList>
            <person name="Galagan J.E."/>
            <person name="Calvo S.E."/>
            <person name="Cuomo C."/>
            <person name="Ma L.J."/>
            <person name="Wortman J.R."/>
            <person name="Batzoglou S."/>
            <person name="Lee S.I."/>
            <person name="Basturkmen M."/>
            <person name="Spevak C.C."/>
            <person name="Clutterbuck J."/>
            <person name="Kapitonov V."/>
            <person name="Jurka J."/>
            <person name="Scazzocchio C."/>
            <person name="Farman M."/>
            <person name="Butler J."/>
            <person name="Purcell S."/>
            <person name="Harris S."/>
            <person name="Braus G.H."/>
            <person name="Draht O."/>
            <person name="Busch S."/>
            <person name="D'Enfert C."/>
            <person name="Bouchier C."/>
            <person name="Goldman G.H."/>
            <person name="Bell-Pedersen D."/>
            <person name="Griffiths-Jones S."/>
            <person name="Doonan J.H."/>
            <person name="Yu J."/>
            <person name="Vienken K."/>
            <person name="Pain A."/>
            <person name="Freitag M."/>
            <person name="Selker E.U."/>
            <person name="Archer D.B."/>
            <person name="Penalva M.A."/>
            <person name="Oakley B.R."/>
            <person name="Momany M."/>
            <person name="Tanaka T."/>
            <person name="Kumagai T."/>
            <person name="Asai K."/>
            <person name="Machida M."/>
            <person name="Nierman W.C."/>
            <person name="Denning D.W."/>
            <person name="Caddick M."/>
            <person name="Hynes M."/>
            <person name="Paoletti M."/>
            <person name="Fischer R."/>
            <person name="Miller B."/>
            <person name="Dyer P."/>
            <person name="Sachs M.S."/>
            <person name="Osmani S.A."/>
            <person name="Birren B.W."/>
        </authorList>
    </citation>
    <scope>NUCLEOTIDE SEQUENCE [LARGE SCALE GENOMIC DNA]</scope>
    <source>
        <strain evidence="2">FGSC A4 / ATCC 38163 / CBS 112.46 / NRRL 194 / M139</strain>
    </source>
</reference>
<organism evidence="1 2">
    <name type="scientific">Emericella nidulans (strain FGSC A4 / ATCC 38163 / CBS 112.46 / NRRL 194 / M139)</name>
    <name type="common">Aspergillus nidulans</name>
    <dbReference type="NCBI Taxonomy" id="227321"/>
    <lineage>
        <taxon>Eukaryota</taxon>
        <taxon>Fungi</taxon>
        <taxon>Dikarya</taxon>
        <taxon>Ascomycota</taxon>
        <taxon>Pezizomycotina</taxon>
        <taxon>Eurotiomycetes</taxon>
        <taxon>Eurotiomycetidae</taxon>
        <taxon>Eurotiales</taxon>
        <taxon>Aspergillaceae</taxon>
        <taxon>Aspergillus</taxon>
        <taxon>Aspergillus subgen. Nidulantes</taxon>
    </lineage>
</organism>
<dbReference type="Proteomes" id="UP000000560">
    <property type="component" value="Chromosome VI"/>
</dbReference>
<dbReference type="HOGENOM" id="CLU_3392297_0_0_1"/>
<proteinExistence type="predicted"/>
<reference evidence="2" key="2">
    <citation type="journal article" date="2009" name="Fungal Genet. Biol.">
        <title>The 2008 update of the Aspergillus nidulans genome annotation: a community effort.</title>
        <authorList>
            <person name="Wortman J.R."/>
            <person name="Gilsenan J.M."/>
            <person name="Joardar V."/>
            <person name="Deegan J."/>
            <person name="Clutterbuck J."/>
            <person name="Andersen M.R."/>
            <person name="Archer D."/>
            <person name="Bencina M."/>
            <person name="Braus G."/>
            <person name="Coutinho P."/>
            <person name="von Dohren H."/>
            <person name="Doonan J."/>
            <person name="Driessen A.J."/>
            <person name="Durek P."/>
            <person name="Espeso E."/>
            <person name="Fekete E."/>
            <person name="Flipphi M."/>
            <person name="Estrada C.G."/>
            <person name="Geysens S."/>
            <person name="Goldman G."/>
            <person name="de Groot P.W."/>
            <person name="Hansen K."/>
            <person name="Harris S.D."/>
            <person name="Heinekamp T."/>
            <person name="Helmstaedt K."/>
            <person name="Henrissat B."/>
            <person name="Hofmann G."/>
            <person name="Homan T."/>
            <person name="Horio T."/>
            <person name="Horiuchi H."/>
            <person name="James S."/>
            <person name="Jones M."/>
            <person name="Karaffa L."/>
            <person name="Karanyi Z."/>
            <person name="Kato M."/>
            <person name="Keller N."/>
            <person name="Kelly D.E."/>
            <person name="Kiel J.A."/>
            <person name="Kim J.M."/>
            <person name="van der Klei I.J."/>
            <person name="Klis F.M."/>
            <person name="Kovalchuk A."/>
            <person name="Krasevec N."/>
            <person name="Kubicek C.P."/>
            <person name="Liu B."/>
            <person name="Maccabe A."/>
            <person name="Meyer V."/>
            <person name="Mirabito P."/>
            <person name="Miskei M."/>
            <person name="Mos M."/>
            <person name="Mullins J."/>
            <person name="Nelson D.R."/>
            <person name="Nielsen J."/>
            <person name="Oakley B.R."/>
            <person name="Osmani S.A."/>
            <person name="Pakula T."/>
            <person name="Paszewski A."/>
            <person name="Paulsen I."/>
            <person name="Pilsyk S."/>
            <person name="Pocsi I."/>
            <person name="Punt P.J."/>
            <person name="Ram A.F."/>
            <person name="Ren Q."/>
            <person name="Robellet X."/>
            <person name="Robson G."/>
            <person name="Seiboth B."/>
            <person name="van Solingen P."/>
            <person name="Specht T."/>
            <person name="Sun J."/>
            <person name="Taheri-Talesh N."/>
            <person name="Takeshita N."/>
            <person name="Ussery D."/>
            <person name="vanKuyk P.A."/>
            <person name="Visser H."/>
            <person name="van de Vondervoort P.J."/>
            <person name="de Vries R.P."/>
            <person name="Walton J."/>
            <person name="Xiang X."/>
            <person name="Xiong Y."/>
            <person name="Zeng A.P."/>
            <person name="Brandt B.W."/>
            <person name="Cornell M.J."/>
            <person name="van den Hondel C.A."/>
            <person name="Visser J."/>
            <person name="Oliver S.G."/>
            <person name="Turner G."/>
        </authorList>
    </citation>
    <scope>GENOME REANNOTATION</scope>
    <source>
        <strain evidence="2">FGSC A4 / ATCC 38163 / CBS 112.46 / NRRL 194 / M139</strain>
    </source>
</reference>
<dbReference type="EMBL" id="BN001306">
    <property type="protein sequence ID" value="CBF82315.1"/>
    <property type="molecule type" value="Genomic_DNA"/>
</dbReference>
<accession>C8VJS3</accession>
<evidence type="ECO:0000313" key="1">
    <source>
        <dbReference type="EMBL" id="CBF82315.1"/>
    </source>
</evidence>
<keyword evidence="2" id="KW-1185">Reference proteome</keyword>
<dbReference type="GeneID" id="74897198"/>
<dbReference type="KEGG" id="ani:ANIA_11645"/>
<dbReference type="InParanoid" id="C8VJS3"/>
<protein>
    <submittedName>
        <fullName evidence="1">Uncharacterized protein</fullName>
    </submittedName>
</protein>